<dbReference type="KEGG" id="rca:Rcas_1107"/>
<dbReference type="InterPro" id="IPR003593">
    <property type="entry name" value="AAA+_ATPase"/>
</dbReference>
<dbReference type="STRING" id="383372.Rcas_1107"/>
<dbReference type="InterPro" id="IPR003959">
    <property type="entry name" value="ATPase_AAA_core"/>
</dbReference>
<dbReference type="GO" id="GO:0005524">
    <property type="term" value="F:ATP binding"/>
    <property type="evidence" value="ECO:0007669"/>
    <property type="project" value="InterPro"/>
</dbReference>
<dbReference type="eggNOG" id="COG1106">
    <property type="taxonomic scope" value="Bacteria"/>
</dbReference>
<protein>
    <submittedName>
        <fullName evidence="2">AAA ATPase</fullName>
    </submittedName>
</protein>
<proteinExistence type="predicted"/>
<dbReference type="RefSeq" id="WP_012119636.1">
    <property type="nucleotide sequence ID" value="NC_009767.1"/>
</dbReference>
<dbReference type="HOGENOM" id="CLU_478889_0_0_0"/>
<gene>
    <name evidence="2" type="ordered locus">Rcas_1107</name>
</gene>
<dbReference type="SMART" id="SM00382">
    <property type="entry name" value="AAA"/>
    <property type="match status" value="1"/>
</dbReference>
<organism evidence="2 3">
    <name type="scientific">Roseiflexus castenholzii (strain DSM 13941 / HLO8)</name>
    <dbReference type="NCBI Taxonomy" id="383372"/>
    <lineage>
        <taxon>Bacteria</taxon>
        <taxon>Bacillati</taxon>
        <taxon>Chloroflexota</taxon>
        <taxon>Chloroflexia</taxon>
        <taxon>Chloroflexales</taxon>
        <taxon>Roseiflexineae</taxon>
        <taxon>Roseiflexaceae</taxon>
        <taxon>Roseiflexus</taxon>
    </lineage>
</organism>
<accession>A7NIA6</accession>
<dbReference type="InterPro" id="IPR027417">
    <property type="entry name" value="P-loop_NTPase"/>
</dbReference>
<evidence type="ECO:0000313" key="3">
    <source>
        <dbReference type="Proteomes" id="UP000000263"/>
    </source>
</evidence>
<feature type="domain" description="AAA+ ATPase" evidence="1">
    <location>
        <begin position="20"/>
        <end position="331"/>
    </location>
</feature>
<reference evidence="2 3" key="1">
    <citation type="submission" date="2007-08" db="EMBL/GenBank/DDBJ databases">
        <title>Complete sequence of Roseiflexus castenholzii DSM 13941.</title>
        <authorList>
            <consortium name="US DOE Joint Genome Institute"/>
            <person name="Copeland A."/>
            <person name="Lucas S."/>
            <person name="Lapidus A."/>
            <person name="Barry K."/>
            <person name="Glavina del Rio T."/>
            <person name="Dalin E."/>
            <person name="Tice H."/>
            <person name="Pitluck S."/>
            <person name="Thompson L.S."/>
            <person name="Brettin T."/>
            <person name="Bruce D."/>
            <person name="Detter J.C."/>
            <person name="Han C."/>
            <person name="Tapia R."/>
            <person name="Schmutz J."/>
            <person name="Larimer F."/>
            <person name="Land M."/>
            <person name="Hauser L."/>
            <person name="Kyrpides N."/>
            <person name="Mikhailova N."/>
            <person name="Bryant D.A."/>
            <person name="Hanada S."/>
            <person name="Tsukatani Y."/>
            <person name="Richardson P."/>
        </authorList>
    </citation>
    <scope>NUCLEOTIDE SEQUENCE [LARGE SCALE GENOMIC DNA]</scope>
    <source>
        <strain evidence="3">DSM 13941 / HLO8</strain>
    </source>
</reference>
<name>A7NIA6_ROSCS</name>
<dbReference type="Gene3D" id="3.40.50.300">
    <property type="entry name" value="P-loop containing nucleotide triphosphate hydrolases"/>
    <property type="match status" value="2"/>
</dbReference>
<dbReference type="InterPro" id="IPR051396">
    <property type="entry name" value="Bact_Antivir_Def_Nuclease"/>
</dbReference>
<evidence type="ECO:0000259" key="1">
    <source>
        <dbReference type="SMART" id="SM00382"/>
    </source>
</evidence>
<dbReference type="Pfam" id="PF13175">
    <property type="entry name" value="AAA_15"/>
    <property type="match status" value="1"/>
</dbReference>
<dbReference type="EMBL" id="CP000804">
    <property type="protein sequence ID" value="ABU57206.1"/>
    <property type="molecule type" value="Genomic_DNA"/>
</dbReference>
<sequence>MLTSLTIRNFKLFPDVAIDLGERVVFIGPNNSGKTSALQALALWDVGVKRWLERRGSGTIPAERAGVTINRKDLLAIPIPAANLLWRDLRVREGERHDGKPRTRNVRIEIGVKGSDEQQWECRLEFDYANEESIYCRPPVGPDNARLAVPAHLKNLQVAYLPPMSGLAAREDRLEMGSIRVRLGEGRTAEVLRNLCWQVVQSENGDQKWQEICESIERLFGSRLLPPQYIAERGEITLTYRTRSGTMLDISSSGRGEQQTLLLLAHMAVHTGAVLLLDEPDAHLEILRQRQIYDVLTRQAERTKSQLIATSHSEVVMNEAAQRDVVVAFVGRPHRIDDRGSQVLRSLRDIGFEQYYLAETMGWVLYLEGSTDLAILRAFAERINHPARSVLERPFVCYVANQPRKAQEHFYALREAKPDLVGIAIYDRLARGVPDDPHLRQHMWSRNELENYLCQRETLLTFAVSKGEESEGALFTASWRDAMAQAIQEIEQALRLLGKDPWGPDIKASDEFLTPLFQRFFQIRDRPNEMNKTNFHVLAAFVSPEAIDDEIRRALDAIGEVAQMARPRVDS</sequence>
<dbReference type="PANTHER" id="PTHR43581:SF2">
    <property type="entry name" value="EXCINUCLEASE ATPASE SUBUNIT"/>
    <property type="match status" value="1"/>
</dbReference>
<dbReference type="OrthoDB" id="9784297at2"/>
<dbReference type="GO" id="GO:0016887">
    <property type="term" value="F:ATP hydrolysis activity"/>
    <property type="evidence" value="ECO:0007669"/>
    <property type="project" value="InterPro"/>
</dbReference>
<dbReference type="CDD" id="cd00267">
    <property type="entry name" value="ABC_ATPase"/>
    <property type="match status" value="1"/>
</dbReference>
<dbReference type="PANTHER" id="PTHR43581">
    <property type="entry name" value="ATP/GTP PHOSPHATASE"/>
    <property type="match status" value="1"/>
</dbReference>
<evidence type="ECO:0000313" key="2">
    <source>
        <dbReference type="EMBL" id="ABU57206.1"/>
    </source>
</evidence>
<dbReference type="AlphaFoldDB" id="A7NIA6"/>
<dbReference type="Proteomes" id="UP000000263">
    <property type="component" value="Chromosome"/>
</dbReference>
<dbReference type="SUPFAM" id="SSF52540">
    <property type="entry name" value="P-loop containing nucleoside triphosphate hydrolases"/>
    <property type="match status" value="1"/>
</dbReference>
<dbReference type="Pfam" id="PF13304">
    <property type="entry name" value="AAA_21"/>
    <property type="match status" value="1"/>
</dbReference>
<dbReference type="InterPro" id="IPR041685">
    <property type="entry name" value="AAA_GajA/Old/RecF-like"/>
</dbReference>
<keyword evidence="3" id="KW-1185">Reference proteome</keyword>